<gene>
    <name evidence="1" type="ORF">BECKLPF1236C_GA0070990_101598</name>
</gene>
<proteinExistence type="predicted"/>
<dbReference type="EMBL" id="CAADFP010000159">
    <property type="protein sequence ID" value="VFK32171.1"/>
    <property type="molecule type" value="Genomic_DNA"/>
</dbReference>
<sequence length="50" mass="5267">MRGAGLGQPEEDPLTGSLLRVGQPIKGSVGLLLQGATQFADRLIRCCFPV</sequence>
<evidence type="ECO:0000313" key="1">
    <source>
        <dbReference type="EMBL" id="VFK32171.1"/>
    </source>
</evidence>
<accession>A0A450XSA8</accession>
<organism evidence="1">
    <name type="scientific">Candidatus Kentrum sp. LPFa</name>
    <dbReference type="NCBI Taxonomy" id="2126335"/>
    <lineage>
        <taxon>Bacteria</taxon>
        <taxon>Pseudomonadati</taxon>
        <taxon>Pseudomonadota</taxon>
        <taxon>Gammaproteobacteria</taxon>
        <taxon>Candidatus Kentrum</taxon>
    </lineage>
</organism>
<protein>
    <submittedName>
        <fullName evidence="1">Uncharacterized protein</fullName>
    </submittedName>
</protein>
<reference evidence="1" key="1">
    <citation type="submission" date="2019-02" db="EMBL/GenBank/DDBJ databases">
        <authorList>
            <person name="Gruber-Vodicka R. H."/>
            <person name="Seah K. B. B."/>
        </authorList>
    </citation>
    <scope>NUCLEOTIDE SEQUENCE</scope>
    <source>
        <strain evidence="1">BECK_S426</strain>
    </source>
</reference>
<dbReference type="AlphaFoldDB" id="A0A450XSA8"/>
<name>A0A450XSA8_9GAMM</name>